<keyword evidence="4" id="KW-1185">Reference proteome</keyword>
<keyword evidence="1" id="KW-0472">Membrane</keyword>
<feature type="transmembrane region" description="Helical" evidence="1">
    <location>
        <begin position="21"/>
        <end position="54"/>
    </location>
</feature>
<sequence length="161" mass="15942">MATAQRSTPAPSDSRYESVTLAAGTVLVAASLWLFGGGLTGLVVGAAVGFAAAASESYYGVGLAHLAALLTTSSPGLAGVVLLELGAITYLSAELAPESRLRDAVALAALSGLAVAAVTALATVYDAVTAAAALVLATALVGYALYRYGLWKLGVLSEDPA</sequence>
<gene>
    <name evidence="3" type="ORF">NDI76_16075</name>
</gene>
<name>A0ABU2GJB5_9EURY</name>
<evidence type="ECO:0000313" key="4">
    <source>
        <dbReference type="Proteomes" id="UP001257060"/>
    </source>
</evidence>
<dbReference type="RefSeq" id="WP_310925159.1">
    <property type="nucleotide sequence ID" value="NZ_JAMQOP010000003.1"/>
</dbReference>
<feature type="domain" description="DUF8163" evidence="2">
    <location>
        <begin position="22"/>
        <end position="158"/>
    </location>
</feature>
<feature type="transmembrane region" description="Helical" evidence="1">
    <location>
        <begin position="128"/>
        <end position="146"/>
    </location>
</feature>
<proteinExistence type="predicted"/>
<keyword evidence="1" id="KW-0812">Transmembrane</keyword>
<dbReference type="EMBL" id="JAMQOP010000003">
    <property type="protein sequence ID" value="MDS0300264.1"/>
    <property type="molecule type" value="Genomic_DNA"/>
</dbReference>
<evidence type="ECO:0000256" key="1">
    <source>
        <dbReference type="SAM" id="Phobius"/>
    </source>
</evidence>
<feature type="transmembrane region" description="Helical" evidence="1">
    <location>
        <begin position="66"/>
        <end position="92"/>
    </location>
</feature>
<evidence type="ECO:0000259" key="2">
    <source>
        <dbReference type="Pfam" id="PF26496"/>
    </source>
</evidence>
<comment type="caution">
    <text evidence="3">The sequence shown here is derived from an EMBL/GenBank/DDBJ whole genome shotgun (WGS) entry which is preliminary data.</text>
</comment>
<evidence type="ECO:0000313" key="3">
    <source>
        <dbReference type="EMBL" id="MDS0300264.1"/>
    </source>
</evidence>
<dbReference type="Proteomes" id="UP001257060">
    <property type="component" value="Unassembled WGS sequence"/>
</dbReference>
<accession>A0ABU2GJB5</accession>
<keyword evidence="1" id="KW-1133">Transmembrane helix</keyword>
<feature type="transmembrane region" description="Helical" evidence="1">
    <location>
        <begin position="104"/>
        <end position="122"/>
    </location>
</feature>
<reference evidence="3 4" key="1">
    <citation type="submission" date="2022-06" db="EMBL/GenBank/DDBJ databases">
        <title>Halogeometricum sp. a new haloarchaeum isolate from saline soil.</title>
        <authorList>
            <person name="Strakova D."/>
            <person name="Galisteo C."/>
            <person name="Sanchez-Porro C."/>
            <person name="Ventosa A."/>
        </authorList>
    </citation>
    <scope>NUCLEOTIDE SEQUENCE [LARGE SCALE GENOMIC DNA]</scope>
    <source>
        <strain evidence="3 4">S1BR25-6</strain>
    </source>
</reference>
<dbReference type="Pfam" id="PF26496">
    <property type="entry name" value="DUF8163"/>
    <property type="match status" value="1"/>
</dbReference>
<protein>
    <recommendedName>
        <fullName evidence="2">DUF8163 domain-containing protein</fullName>
    </recommendedName>
</protein>
<dbReference type="InterPro" id="IPR058477">
    <property type="entry name" value="DUF8163"/>
</dbReference>
<organism evidence="3 4">
    <name type="scientific">Halogeometricum salsisoli</name>
    <dbReference type="NCBI Taxonomy" id="2950536"/>
    <lineage>
        <taxon>Archaea</taxon>
        <taxon>Methanobacteriati</taxon>
        <taxon>Methanobacteriota</taxon>
        <taxon>Stenosarchaea group</taxon>
        <taxon>Halobacteria</taxon>
        <taxon>Halobacteriales</taxon>
        <taxon>Haloferacaceae</taxon>
        <taxon>Halogeometricum</taxon>
    </lineage>
</organism>